<dbReference type="AlphaFoldDB" id="A0A0D2GHY5"/>
<protein>
    <submittedName>
        <fullName evidence="2">Uncharacterized protein</fullName>
    </submittedName>
</protein>
<name>A0A0D2GHY5_9BACT</name>
<reference evidence="2 3" key="1">
    <citation type="submission" date="2013-11" db="EMBL/GenBank/DDBJ databases">
        <title>Metagenomic analysis of a methanogenic consortium involved in long chain n-alkane degradation.</title>
        <authorList>
            <person name="Davidova I.A."/>
            <person name="Callaghan A.V."/>
            <person name="Wawrik B."/>
            <person name="Pruitt S."/>
            <person name="Marks C."/>
            <person name="Duncan K.E."/>
            <person name="Suflita J.M."/>
        </authorList>
    </citation>
    <scope>NUCLEOTIDE SEQUENCE [LARGE SCALE GENOMIC DNA]</scope>
    <source>
        <strain evidence="2 3">SPR</strain>
    </source>
</reference>
<dbReference type="Gene3D" id="3.40.190.170">
    <property type="entry name" value="Bacterial extracellular solute-binding protein, family 7"/>
    <property type="match status" value="1"/>
</dbReference>
<dbReference type="RefSeq" id="WP_044348285.1">
    <property type="nucleotide sequence ID" value="NZ_AZAC01000011.1"/>
</dbReference>
<dbReference type="InterPro" id="IPR018389">
    <property type="entry name" value="DctP_fam"/>
</dbReference>
<comment type="caution">
    <text evidence="2">The sequence shown here is derived from an EMBL/GenBank/DDBJ whole genome shotgun (WGS) entry which is preliminary data.</text>
</comment>
<keyword evidence="3" id="KW-1185">Reference proteome</keyword>
<dbReference type="InterPro" id="IPR038404">
    <property type="entry name" value="TRAP_DctP_sf"/>
</dbReference>
<evidence type="ECO:0000313" key="3">
    <source>
        <dbReference type="Proteomes" id="UP000032233"/>
    </source>
</evidence>
<proteinExistence type="predicted"/>
<dbReference type="GO" id="GO:0055085">
    <property type="term" value="P:transmembrane transport"/>
    <property type="evidence" value="ECO:0007669"/>
    <property type="project" value="InterPro"/>
</dbReference>
<keyword evidence="1" id="KW-0732">Signal</keyword>
<dbReference type="Proteomes" id="UP000032233">
    <property type="component" value="Unassembled WGS sequence"/>
</dbReference>
<sequence length="107" mass="12062">MTINSRKWKSLPDDVKAGIKKAAEVARAKFSKIYSSWFDKIVKDQEKMGCLVTFASPEDIKTWVSLPQVQEIEQQWVKEAKALGIKDANAVLEKVKNIVAQGIARDK</sequence>
<organism evidence="2 3">
    <name type="scientific">Dethiosulfatarculus sandiegensis</name>
    <dbReference type="NCBI Taxonomy" id="1429043"/>
    <lineage>
        <taxon>Bacteria</taxon>
        <taxon>Pseudomonadati</taxon>
        <taxon>Thermodesulfobacteriota</taxon>
        <taxon>Desulfarculia</taxon>
        <taxon>Desulfarculales</taxon>
        <taxon>Desulfarculaceae</taxon>
        <taxon>Dethiosulfatarculus</taxon>
    </lineage>
</organism>
<dbReference type="Pfam" id="PF03480">
    <property type="entry name" value="DctP"/>
    <property type="match status" value="1"/>
</dbReference>
<evidence type="ECO:0000256" key="1">
    <source>
        <dbReference type="ARBA" id="ARBA00022729"/>
    </source>
</evidence>
<evidence type="ECO:0000313" key="2">
    <source>
        <dbReference type="EMBL" id="KIX14457.1"/>
    </source>
</evidence>
<dbReference type="InParanoid" id="A0A0D2GHY5"/>
<gene>
    <name evidence="2" type="ORF">X474_10220</name>
</gene>
<dbReference type="EMBL" id="AZAC01000011">
    <property type="protein sequence ID" value="KIX14457.1"/>
    <property type="molecule type" value="Genomic_DNA"/>
</dbReference>
<accession>A0A0D2GHY5</accession>
<dbReference type="STRING" id="1429043.X474_10220"/>